<keyword evidence="2" id="KW-1185">Reference proteome</keyword>
<accession>A0ABU6T8I4</accession>
<reference evidence="1 2" key="1">
    <citation type="journal article" date="2023" name="Plants (Basel)">
        <title>Bridging the Gap: Combining Genomics and Transcriptomics Approaches to Understand Stylosanthes scabra, an Orphan Legume from the Brazilian Caatinga.</title>
        <authorList>
            <person name="Ferreira-Neto J.R.C."/>
            <person name="da Silva M.D."/>
            <person name="Binneck E."/>
            <person name="de Melo N.F."/>
            <person name="da Silva R.H."/>
            <person name="de Melo A.L.T.M."/>
            <person name="Pandolfi V."/>
            <person name="Bustamante F.O."/>
            <person name="Brasileiro-Vidal A.C."/>
            <person name="Benko-Iseppon A.M."/>
        </authorList>
    </citation>
    <scope>NUCLEOTIDE SEQUENCE [LARGE SCALE GENOMIC DNA]</scope>
    <source>
        <tissue evidence="1">Leaves</tissue>
    </source>
</reference>
<dbReference type="Proteomes" id="UP001341840">
    <property type="component" value="Unassembled WGS sequence"/>
</dbReference>
<name>A0ABU6T8I4_9FABA</name>
<evidence type="ECO:0000313" key="1">
    <source>
        <dbReference type="EMBL" id="MED6145014.1"/>
    </source>
</evidence>
<sequence length="232" mass="26446">MEEIFFIRLYPNGVTNHREDGISFQCQSPVVFQYHRVSTLRELQRVMLYNIDGWFMEITEVGYRFLSPQPNRRPMWMLVWLLNDEHVRITFECYRRLMAETIMEFLVVAAEIGTSSVPQSSESPEPPINVTSLCIVGSVGDRVEAELGNFDFDSDYLGDSGSSSEGPNDDECILETPVAVRLRYILPPPLPIPSLADVPCFYQQLDTDVGRVRDPLHAGLADDYNTNRGVEF</sequence>
<evidence type="ECO:0000313" key="2">
    <source>
        <dbReference type="Proteomes" id="UP001341840"/>
    </source>
</evidence>
<protein>
    <submittedName>
        <fullName evidence="1">Uncharacterized protein</fullName>
    </submittedName>
</protein>
<dbReference type="EMBL" id="JASCZI010090689">
    <property type="protein sequence ID" value="MED6145014.1"/>
    <property type="molecule type" value="Genomic_DNA"/>
</dbReference>
<gene>
    <name evidence="1" type="ORF">PIB30_021004</name>
</gene>
<proteinExistence type="predicted"/>
<organism evidence="1 2">
    <name type="scientific">Stylosanthes scabra</name>
    <dbReference type="NCBI Taxonomy" id="79078"/>
    <lineage>
        <taxon>Eukaryota</taxon>
        <taxon>Viridiplantae</taxon>
        <taxon>Streptophyta</taxon>
        <taxon>Embryophyta</taxon>
        <taxon>Tracheophyta</taxon>
        <taxon>Spermatophyta</taxon>
        <taxon>Magnoliopsida</taxon>
        <taxon>eudicotyledons</taxon>
        <taxon>Gunneridae</taxon>
        <taxon>Pentapetalae</taxon>
        <taxon>rosids</taxon>
        <taxon>fabids</taxon>
        <taxon>Fabales</taxon>
        <taxon>Fabaceae</taxon>
        <taxon>Papilionoideae</taxon>
        <taxon>50 kb inversion clade</taxon>
        <taxon>dalbergioids sensu lato</taxon>
        <taxon>Dalbergieae</taxon>
        <taxon>Pterocarpus clade</taxon>
        <taxon>Stylosanthes</taxon>
    </lineage>
</organism>
<comment type="caution">
    <text evidence="1">The sequence shown here is derived from an EMBL/GenBank/DDBJ whole genome shotgun (WGS) entry which is preliminary data.</text>
</comment>